<reference evidence="1 2" key="1">
    <citation type="submission" date="2023-03" db="EMBL/GenBank/DDBJ databases">
        <title>Genome insight into feeding habits of ladybird beetles.</title>
        <authorList>
            <person name="Li H.-S."/>
            <person name="Huang Y.-H."/>
            <person name="Pang H."/>
        </authorList>
    </citation>
    <scope>NUCLEOTIDE SEQUENCE [LARGE SCALE GENOMIC DNA]</scope>
    <source>
        <strain evidence="1">SYSU_2023b</strain>
        <tissue evidence="1">Whole body</tissue>
    </source>
</reference>
<comment type="caution">
    <text evidence="1">The sequence shown here is derived from an EMBL/GenBank/DDBJ whole genome shotgun (WGS) entry which is preliminary data.</text>
</comment>
<dbReference type="Proteomes" id="UP001431783">
    <property type="component" value="Unassembled WGS sequence"/>
</dbReference>
<feature type="non-terminal residue" evidence="1">
    <location>
        <position position="1"/>
    </location>
</feature>
<evidence type="ECO:0000313" key="1">
    <source>
        <dbReference type="EMBL" id="KAK9872069.1"/>
    </source>
</evidence>
<gene>
    <name evidence="1" type="ORF">WA026_016113</name>
</gene>
<keyword evidence="2" id="KW-1185">Reference proteome</keyword>
<dbReference type="EMBL" id="JARQZJ010000009">
    <property type="protein sequence ID" value="KAK9872069.1"/>
    <property type="molecule type" value="Genomic_DNA"/>
</dbReference>
<proteinExistence type="predicted"/>
<name>A0AAW1TY49_9CUCU</name>
<sequence length="51" mass="5802">VRREAVGPKISARDPAISEAIIFEVECVSRDFWCVEIHHTVLDLTGRPLLR</sequence>
<evidence type="ECO:0000313" key="2">
    <source>
        <dbReference type="Proteomes" id="UP001431783"/>
    </source>
</evidence>
<dbReference type="AlphaFoldDB" id="A0AAW1TY49"/>
<organism evidence="1 2">
    <name type="scientific">Henosepilachna vigintioctopunctata</name>
    <dbReference type="NCBI Taxonomy" id="420089"/>
    <lineage>
        <taxon>Eukaryota</taxon>
        <taxon>Metazoa</taxon>
        <taxon>Ecdysozoa</taxon>
        <taxon>Arthropoda</taxon>
        <taxon>Hexapoda</taxon>
        <taxon>Insecta</taxon>
        <taxon>Pterygota</taxon>
        <taxon>Neoptera</taxon>
        <taxon>Endopterygota</taxon>
        <taxon>Coleoptera</taxon>
        <taxon>Polyphaga</taxon>
        <taxon>Cucujiformia</taxon>
        <taxon>Coccinelloidea</taxon>
        <taxon>Coccinellidae</taxon>
        <taxon>Epilachninae</taxon>
        <taxon>Epilachnini</taxon>
        <taxon>Henosepilachna</taxon>
    </lineage>
</organism>
<protein>
    <submittedName>
        <fullName evidence="1">Uncharacterized protein</fullName>
    </submittedName>
</protein>
<accession>A0AAW1TY49</accession>